<dbReference type="EMBL" id="JANHOG010000986">
    <property type="protein sequence ID" value="KAJ3547603.1"/>
    <property type="molecule type" value="Genomic_DNA"/>
</dbReference>
<dbReference type="Proteomes" id="UP001148662">
    <property type="component" value="Unassembled WGS sequence"/>
</dbReference>
<name>A0ACC1SWP7_9APHY</name>
<keyword evidence="2" id="KW-1185">Reference proteome</keyword>
<evidence type="ECO:0000313" key="2">
    <source>
        <dbReference type="Proteomes" id="UP001148662"/>
    </source>
</evidence>
<gene>
    <name evidence="1" type="ORF">NM688_g5386</name>
</gene>
<organism evidence="1 2">
    <name type="scientific">Phlebia brevispora</name>
    <dbReference type="NCBI Taxonomy" id="194682"/>
    <lineage>
        <taxon>Eukaryota</taxon>
        <taxon>Fungi</taxon>
        <taxon>Dikarya</taxon>
        <taxon>Basidiomycota</taxon>
        <taxon>Agaricomycotina</taxon>
        <taxon>Agaricomycetes</taxon>
        <taxon>Polyporales</taxon>
        <taxon>Meruliaceae</taxon>
        <taxon>Phlebia</taxon>
    </lineage>
</organism>
<evidence type="ECO:0000313" key="1">
    <source>
        <dbReference type="EMBL" id="KAJ3547603.1"/>
    </source>
</evidence>
<proteinExistence type="predicted"/>
<comment type="caution">
    <text evidence="1">The sequence shown here is derived from an EMBL/GenBank/DDBJ whole genome shotgun (WGS) entry which is preliminary data.</text>
</comment>
<protein>
    <submittedName>
        <fullName evidence="1">Uncharacterized protein</fullName>
    </submittedName>
</protein>
<reference evidence="1" key="1">
    <citation type="submission" date="2022-07" db="EMBL/GenBank/DDBJ databases">
        <title>Genome Sequence of Phlebia brevispora.</title>
        <authorList>
            <person name="Buettner E."/>
        </authorList>
    </citation>
    <scope>NUCLEOTIDE SEQUENCE</scope>
    <source>
        <strain evidence="1">MPL23</strain>
    </source>
</reference>
<accession>A0ACC1SWP7</accession>
<sequence length="511" mass="57483">MVPPLVSAALLPLTLACVGIVFFKYVILVFTKPRLPLPPGPRRLPIIGNLLDMPKQKEHLKFTEWGKKYGDIVYLNVLGTHIIILNSAKLAVEVMDKKSNIYSDRPHLEYGGEMVGYNRVLLSHFPYGNRLRKYRRLIHHLIGSRSQIKRFHPLVEKANREFLRRILKDPNHAQHHIRNLVGRIILKMAYGYDTQEHDDPFIKLAEQVSRQFALSFAPGAFLVDVFPLLRYVPSWFPGAQFKGTAVQWRRNMDDAANIPFGLTDGSNVPNFTSDLLEKNHSQSDIEVDIKWSAASLTLGGADTSVSAVYSFFLAMTLYPDVQRKAQEEIDKVIGTDRLPTSADRDALPYIDALVTEVLRWNPVSPIGGPHRLRQDDEHAGYYIPKGATVIPNVWGFLHDPEVYENPSEFEPSRFIPKEGKLAAPDAREYCFGFGRRICPGVHLADSSIWISCALSLAVFHISKTVEDGKVVEPVVEYTGGLVSHPAPFKCTIKPRSAKAEALISSEELNDN</sequence>